<reference evidence="2" key="1">
    <citation type="submission" date="2019-11" db="EMBL/GenBank/DDBJ databases">
        <title>Bipolaris sorokiniana Genome sequencing.</title>
        <authorList>
            <person name="Wang H."/>
        </authorList>
    </citation>
    <scope>NUCLEOTIDE SEQUENCE</scope>
</reference>
<sequence length="317" mass="35221">MEPSYSWLDQIALNSSIPLPKVAPRLIIGITMALSPTPQALLFDVFGTCVNWRKSIVSALCDKAHESLNAATASLASQLRLRASAMTEEDWGRFAQEWRDSYKVFTKKLAADHSSTWMTVDDHHLKSLKELIAKWQLQGLWEEHEIRALSLCWHHLVPWDDSVLGVQLLNQLFATCTLSNGNMSLLSDLRAFTAIPFTRLFSSEMFGTYKPSPEVYLGAVKALDVAPAECVMVAAHLNDLKAAKENGLQTIYVERAGEEDWDREEIEKARTAGWVDMWVGLGNGNRGFITVAEKLGIAVTKGNEATRLSSSLPIGMD</sequence>
<dbReference type="PANTHER" id="PTHR43316:SF3">
    <property type="entry name" value="HALOACID DEHALOGENASE, TYPE II (AFU_ORTHOLOGUE AFUA_2G07750)-RELATED"/>
    <property type="match status" value="1"/>
</dbReference>
<dbReference type="SUPFAM" id="SSF56784">
    <property type="entry name" value="HAD-like"/>
    <property type="match status" value="1"/>
</dbReference>
<accession>A0A8H5ZLH0</accession>
<evidence type="ECO:0000313" key="3">
    <source>
        <dbReference type="Proteomes" id="UP000624244"/>
    </source>
</evidence>
<dbReference type="Pfam" id="PF00702">
    <property type="entry name" value="Hydrolase"/>
    <property type="match status" value="1"/>
</dbReference>
<evidence type="ECO:0000256" key="1">
    <source>
        <dbReference type="ARBA" id="ARBA00022801"/>
    </source>
</evidence>
<evidence type="ECO:0000313" key="2">
    <source>
        <dbReference type="EMBL" id="KAF5852461.1"/>
    </source>
</evidence>
<dbReference type="PRINTS" id="PR00413">
    <property type="entry name" value="HADHALOGNASE"/>
</dbReference>
<dbReference type="Gene3D" id="1.10.150.240">
    <property type="entry name" value="Putative phosphatase, domain 2"/>
    <property type="match status" value="1"/>
</dbReference>
<dbReference type="PANTHER" id="PTHR43316">
    <property type="entry name" value="HYDROLASE, HALOACID DELAHOGENASE-RELATED"/>
    <property type="match status" value="1"/>
</dbReference>
<dbReference type="Gene3D" id="3.40.50.1000">
    <property type="entry name" value="HAD superfamily/HAD-like"/>
    <property type="match status" value="1"/>
</dbReference>
<name>A0A8H5ZLH0_COCSA</name>
<gene>
    <name evidence="2" type="ORF">GGP41_007889</name>
</gene>
<dbReference type="InterPro" id="IPR023214">
    <property type="entry name" value="HAD_sf"/>
</dbReference>
<dbReference type="Proteomes" id="UP000624244">
    <property type="component" value="Unassembled WGS sequence"/>
</dbReference>
<dbReference type="GO" id="GO:0016791">
    <property type="term" value="F:phosphatase activity"/>
    <property type="evidence" value="ECO:0007669"/>
    <property type="project" value="UniProtKB-ARBA"/>
</dbReference>
<protein>
    <recommendedName>
        <fullName evidence="4">Haloacid dehalogenase</fullName>
    </recommendedName>
</protein>
<dbReference type="EMBL" id="WNKQ01000003">
    <property type="protein sequence ID" value="KAF5852461.1"/>
    <property type="molecule type" value="Genomic_DNA"/>
</dbReference>
<keyword evidence="1" id="KW-0378">Hydrolase</keyword>
<comment type="caution">
    <text evidence="2">The sequence shown here is derived from an EMBL/GenBank/DDBJ whole genome shotgun (WGS) entry which is preliminary data.</text>
</comment>
<dbReference type="InterPro" id="IPR006439">
    <property type="entry name" value="HAD-SF_hydro_IA"/>
</dbReference>
<dbReference type="InterPro" id="IPR051540">
    <property type="entry name" value="S-2-haloacid_dehalogenase"/>
</dbReference>
<evidence type="ECO:0008006" key="4">
    <source>
        <dbReference type="Google" id="ProtNLM"/>
    </source>
</evidence>
<dbReference type="InterPro" id="IPR036412">
    <property type="entry name" value="HAD-like_sf"/>
</dbReference>
<dbReference type="AlphaFoldDB" id="A0A8H5ZLH0"/>
<dbReference type="NCBIfam" id="TIGR01493">
    <property type="entry name" value="HAD-SF-IA-v2"/>
    <property type="match status" value="1"/>
</dbReference>
<organism evidence="2 3">
    <name type="scientific">Cochliobolus sativus</name>
    <name type="common">Common root rot and spot blotch fungus</name>
    <name type="synonym">Bipolaris sorokiniana</name>
    <dbReference type="NCBI Taxonomy" id="45130"/>
    <lineage>
        <taxon>Eukaryota</taxon>
        <taxon>Fungi</taxon>
        <taxon>Dikarya</taxon>
        <taxon>Ascomycota</taxon>
        <taxon>Pezizomycotina</taxon>
        <taxon>Dothideomycetes</taxon>
        <taxon>Pleosporomycetidae</taxon>
        <taxon>Pleosporales</taxon>
        <taxon>Pleosporineae</taxon>
        <taxon>Pleosporaceae</taxon>
        <taxon>Bipolaris</taxon>
    </lineage>
</organism>
<proteinExistence type="predicted"/>
<dbReference type="InterPro" id="IPR023198">
    <property type="entry name" value="PGP-like_dom2"/>
</dbReference>